<evidence type="ECO:0000256" key="2">
    <source>
        <dbReference type="ARBA" id="ARBA00022801"/>
    </source>
</evidence>
<proteinExistence type="predicted"/>
<protein>
    <submittedName>
        <fullName evidence="5">Lactam utilization protein LamB</fullName>
    </submittedName>
</protein>
<dbReference type="Proteomes" id="UP000009026">
    <property type="component" value="Chromosome"/>
</dbReference>
<dbReference type="GO" id="GO:0016787">
    <property type="term" value="F:hydrolase activity"/>
    <property type="evidence" value="ECO:0007669"/>
    <property type="project" value="UniProtKB-KW"/>
</dbReference>
<dbReference type="SUPFAM" id="SSF50891">
    <property type="entry name" value="Cyclophilin-like"/>
    <property type="match status" value="1"/>
</dbReference>
<dbReference type="GO" id="GO:0005524">
    <property type="term" value="F:ATP binding"/>
    <property type="evidence" value="ECO:0007669"/>
    <property type="project" value="UniProtKB-KW"/>
</dbReference>
<dbReference type="Gene3D" id="2.40.100.10">
    <property type="entry name" value="Cyclophilin-like"/>
    <property type="match status" value="1"/>
</dbReference>
<keyword evidence="6" id="KW-1185">Reference proteome</keyword>
<dbReference type="SMART" id="SM00796">
    <property type="entry name" value="AHS1"/>
    <property type="match status" value="1"/>
</dbReference>
<name>A0A0H4X4H0_9BACT</name>
<evidence type="ECO:0000313" key="5">
    <source>
        <dbReference type="EMBL" id="AKQ68500.1"/>
    </source>
</evidence>
<feature type="domain" description="Carboxyltransferase" evidence="4">
    <location>
        <begin position="233"/>
        <end position="419"/>
    </location>
</feature>
<evidence type="ECO:0000256" key="1">
    <source>
        <dbReference type="ARBA" id="ARBA00022741"/>
    </source>
</evidence>
<evidence type="ECO:0000259" key="4">
    <source>
        <dbReference type="SMART" id="SM00796"/>
    </source>
</evidence>
<dbReference type="EMBL" id="CP012109">
    <property type="protein sequence ID" value="AKQ68500.1"/>
    <property type="molecule type" value="Genomic_DNA"/>
</dbReference>
<reference evidence="5 6" key="1">
    <citation type="journal article" date="2016" name="PLoS ONE">
        <title>Complete Genome Sequence and Comparative Genomics of a Novel Myxobacterium Myxococcus hansupus.</title>
        <authorList>
            <person name="Sharma G."/>
            <person name="Narwani T."/>
            <person name="Subramanian S."/>
        </authorList>
    </citation>
    <scope>NUCLEOTIDE SEQUENCE [LARGE SCALE GENOMIC DNA]</scope>
    <source>
        <strain evidence="6">mixupus</strain>
    </source>
</reference>
<dbReference type="InterPro" id="IPR005501">
    <property type="entry name" value="LamB/YcsF/PxpA-like"/>
</dbReference>
<dbReference type="SUPFAM" id="SSF88713">
    <property type="entry name" value="Glycoside hydrolase/deacetylase"/>
    <property type="match status" value="1"/>
</dbReference>
<dbReference type="Gene3D" id="3.20.20.370">
    <property type="entry name" value="Glycoside hydrolase/deacetylase"/>
    <property type="match status" value="1"/>
</dbReference>
<dbReference type="InterPro" id="IPR011330">
    <property type="entry name" value="Glyco_hydro/deAcase_b/a-brl"/>
</dbReference>
<accession>A0A0H4X4H0</accession>
<organism evidence="5 6">
    <name type="scientific">Pseudomyxococcus hansupus</name>
    <dbReference type="NCBI Taxonomy" id="1297742"/>
    <lineage>
        <taxon>Bacteria</taxon>
        <taxon>Pseudomonadati</taxon>
        <taxon>Myxococcota</taxon>
        <taxon>Myxococcia</taxon>
        <taxon>Myxococcales</taxon>
        <taxon>Cystobacterineae</taxon>
        <taxon>Myxococcaceae</taxon>
        <taxon>Pseudomyxococcus</taxon>
    </lineage>
</organism>
<dbReference type="AlphaFoldDB" id="A0A0H4X4H0"/>
<evidence type="ECO:0000313" key="6">
    <source>
        <dbReference type="Proteomes" id="UP000009026"/>
    </source>
</evidence>
<dbReference type="GO" id="GO:0005975">
    <property type="term" value="P:carbohydrate metabolic process"/>
    <property type="evidence" value="ECO:0007669"/>
    <property type="project" value="InterPro"/>
</dbReference>
<dbReference type="eggNOG" id="COG1540">
    <property type="taxonomic scope" value="Bacteria"/>
</dbReference>
<dbReference type="Pfam" id="PF03746">
    <property type="entry name" value="LamB_YcsF"/>
    <property type="match status" value="1"/>
</dbReference>
<keyword evidence="3" id="KW-0067">ATP-binding</keyword>
<dbReference type="STRING" id="1297742.A176_005412"/>
<keyword evidence="1" id="KW-0547">Nucleotide-binding</keyword>
<sequence>MRRMTECLLNVDLGELPGEDAQLYALAHIANIACGGHAGDDASMRHALALCERHGAQAGAHPSYEDREGFGRRALDVTPEQLRNQIKAQCARLAALASERRLPVRYAKPHGALYHAANASPALALAVVDGVVSALGTGVTLIGPGTGALHDAARTAGLAYAREGFADRGTRPDGSLIPRGQPGAVLTDHALARDNTVRLATSGGVDTVCVHGDTPGAVALAREVRATLDALALPAEPLGDGALRLVLPEGIERRAARDALSALPHVLDAVITEEHACVYFRPEAPPEEPRLALARLLRLPAPLAERPLMTIRVRYDGQDLHTVAARAGLTEDEVARCHTAREYTVRCVGFLPGFAYLGEVDPRISVPRLSTPRTRVPALAVGIAGGRTGVYPFASPGGWNLIGTALDFTAFTPEHGAALQLGDRVRFERVDG</sequence>
<dbReference type="InterPro" id="IPR029000">
    <property type="entry name" value="Cyclophilin-like_dom_sf"/>
</dbReference>
<evidence type="ECO:0000256" key="3">
    <source>
        <dbReference type="ARBA" id="ARBA00022840"/>
    </source>
</evidence>
<dbReference type="eggNOG" id="COG2049">
    <property type="taxonomic scope" value="Bacteria"/>
</dbReference>
<keyword evidence="2" id="KW-0378">Hydrolase</keyword>
<dbReference type="InterPro" id="IPR003833">
    <property type="entry name" value="CT_C_D"/>
</dbReference>
<dbReference type="PATRIC" id="fig|1297742.4.peg.5499"/>
<dbReference type="KEGG" id="mym:A176_005412"/>
<dbReference type="Pfam" id="PF02682">
    <property type="entry name" value="CT_C_D"/>
    <property type="match status" value="1"/>
</dbReference>
<gene>
    <name evidence="5" type="ORF">A176_005412</name>
</gene>
<dbReference type="PANTHER" id="PTHR30292:SF0">
    <property type="entry name" value="5-OXOPROLINASE SUBUNIT A"/>
    <property type="match status" value="1"/>
</dbReference>
<dbReference type="PANTHER" id="PTHR30292">
    <property type="entry name" value="UNCHARACTERIZED PROTEIN YBGL-RELATED"/>
    <property type="match status" value="1"/>
</dbReference>